<dbReference type="Proteomes" id="UP000193642">
    <property type="component" value="Unassembled WGS sequence"/>
</dbReference>
<reference evidence="1 2" key="1">
    <citation type="submission" date="2016-07" db="EMBL/GenBank/DDBJ databases">
        <title>Pervasive Adenine N6-methylation of Active Genes in Fungi.</title>
        <authorList>
            <consortium name="DOE Joint Genome Institute"/>
            <person name="Mondo S.J."/>
            <person name="Dannebaum R.O."/>
            <person name="Kuo R.C."/>
            <person name="Labutti K."/>
            <person name="Haridas S."/>
            <person name="Kuo A."/>
            <person name="Salamov A."/>
            <person name="Ahrendt S.R."/>
            <person name="Lipzen A."/>
            <person name="Sullivan W."/>
            <person name="Andreopoulos W.B."/>
            <person name="Clum A."/>
            <person name="Lindquist E."/>
            <person name="Daum C."/>
            <person name="Ramamoorthy G.K."/>
            <person name="Gryganskyi A."/>
            <person name="Culley D."/>
            <person name="Magnuson J.K."/>
            <person name="James T.Y."/>
            <person name="O'Malley M.A."/>
            <person name="Stajich J.E."/>
            <person name="Spatafora J.W."/>
            <person name="Visel A."/>
            <person name="Grigoriev I.V."/>
        </authorList>
    </citation>
    <scope>NUCLEOTIDE SEQUENCE [LARGE SCALE GENOMIC DNA]</scope>
    <source>
        <strain evidence="1 2">JEL800</strain>
    </source>
</reference>
<accession>A0A1Y2BX38</accession>
<name>A0A1Y2BX38_9FUNG</name>
<comment type="caution">
    <text evidence="1">The sequence shown here is derived from an EMBL/GenBank/DDBJ whole genome shotgun (WGS) entry which is preliminary data.</text>
</comment>
<evidence type="ECO:0000313" key="1">
    <source>
        <dbReference type="EMBL" id="ORY39308.1"/>
    </source>
</evidence>
<organism evidence="1 2">
    <name type="scientific">Rhizoclosmatium globosum</name>
    <dbReference type="NCBI Taxonomy" id="329046"/>
    <lineage>
        <taxon>Eukaryota</taxon>
        <taxon>Fungi</taxon>
        <taxon>Fungi incertae sedis</taxon>
        <taxon>Chytridiomycota</taxon>
        <taxon>Chytridiomycota incertae sedis</taxon>
        <taxon>Chytridiomycetes</taxon>
        <taxon>Chytridiales</taxon>
        <taxon>Chytriomycetaceae</taxon>
        <taxon>Rhizoclosmatium</taxon>
    </lineage>
</organism>
<evidence type="ECO:0000313" key="2">
    <source>
        <dbReference type="Proteomes" id="UP000193642"/>
    </source>
</evidence>
<proteinExistence type="predicted"/>
<dbReference type="EMBL" id="MCGO01000040">
    <property type="protein sequence ID" value="ORY39308.1"/>
    <property type="molecule type" value="Genomic_DNA"/>
</dbReference>
<sequence length="141" mass="15581">MKHPQEIDYLHPGVARHQLNQLYDDIEESGEVDTQEYSVSPPKVLPIPRSKRAGIDHLHPGVARLQLNRLYDDNDNDLDEVIIGAVSVLSLEVAPTSSTAPPGRIQQDVYPAGYRAIINHGTAQQVASLRMQQSGGRRHCA</sequence>
<gene>
    <name evidence="1" type="ORF">BCR33DRAFT_720142</name>
</gene>
<keyword evidence="2" id="KW-1185">Reference proteome</keyword>
<dbReference type="AlphaFoldDB" id="A0A1Y2BX38"/>
<protein>
    <submittedName>
        <fullName evidence="1">Uncharacterized protein</fullName>
    </submittedName>
</protein>